<feature type="region of interest" description="Disordered" evidence="1">
    <location>
        <begin position="192"/>
        <end position="225"/>
    </location>
</feature>
<reference evidence="3" key="1">
    <citation type="submission" date="2014-04" db="EMBL/GenBank/DDBJ databases">
        <title>Evolutionary Origins and Diversification of the Mycorrhizal Mutualists.</title>
        <authorList>
            <consortium name="DOE Joint Genome Institute"/>
            <consortium name="Mycorrhizal Genomics Consortium"/>
            <person name="Kohler A."/>
            <person name="Kuo A."/>
            <person name="Nagy L.G."/>
            <person name="Floudas D."/>
            <person name="Copeland A."/>
            <person name="Barry K.W."/>
            <person name="Cichocki N."/>
            <person name="Veneault-Fourrey C."/>
            <person name="LaButti K."/>
            <person name="Lindquist E.A."/>
            <person name="Lipzen A."/>
            <person name="Lundell T."/>
            <person name="Morin E."/>
            <person name="Murat C."/>
            <person name="Riley R."/>
            <person name="Ohm R."/>
            <person name="Sun H."/>
            <person name="Tunlid A."/>
            <person name="Henrissat B."/>
            <person name="Grigoriev I.V."/>
            <person name="Hibbett D.S."/>
            <person name="Martin F."/>
        </authorList>
    </citation>
    <scope>NUCLEOTIDE SEQUENCE [LARGE SCALE GENOMIC DNA]</scope>
    <source>
        <strain evidence="3">FD-334 SS-4</strain>
    </source>
</reference>
<keyword evidence="3" id="KW-1185">Reference proteome</keyword>
<protein>
    <submittedName>
        <fullName evidence="2">Uncharacterized protein</fullName>
    </submittedName>
</protein>
<sequence length="334" mass="36659">MIMQVTGQAVPPSSYLSAVPSSSTFGAVPSADVTFHMPTMRRVISSPSKHTMALRDAAQASVSLASRSLSHTTAPADHDPAEEPLPAFLRDEYFTKQAMKQMTEHRVLLDARKRMPLPDAVAAATDDDDEYAWYFKNPHRYVWKPRERRTARTHRRTPLYGELGAARDVEMNRSLFASYLIRHYGAAPVAEAQGSLRQQDTRRSSVHAAPERTLRDARGPAGWGVDIGESEGSTVFWADEWELNSSPTVAGSSLHYLKRASASSGGDLTSARRSDSVDHAVSAARPVSSAKNTKKRWSSDSTSSDENGLAARGIATRVRGGGHRRFSLFRLFSS</sequence>
<evidence type="ECO:0000256" key="1">
    <source>
        <dbReference type="SAM" id="MobiDB-lite"/>
    </source>
</evidence>
<organism evidence="2 3">
    <name type="scientific">Hypholoma sublateritium (strain FD-334 SS-4)</name>
    <dbReference type="NCBI Taxonomy" id="945553"/>
    <lineage>
        <taxon>Eukaryota</taxon>
        <taxon>Fungi</taxon>
        <taxon>Dikarya</taxon>
        <taxon>Basidiomycota</taxon>
        <taxon>Agaricomycotina</taxon>
        <taxon>Agaricomycetes</taxon>
        <taxon>Agaricomycetidae</taxon>
        <taxon>Agaricales</taxon>
        <taxon>Agaricineae</taxon>
        <taxon>Strophariaceae</taxon>
        <taxon>Hypholoma</taxon>
    </lineage>
</organism>
<dbReference type="OrthoDB" id="3070679at2759"/>
<dbReference type="EMBL" id="KN817538">
    <property type="protein sequence ID" value="KJA24208.1"/>
    <property type="molecule type" value="Genomic_DNA"/>
</dbReference>
<name>A0A0D2MKJ0_HYPSF</name>
<dbReference type="AlphaFoldDB" id="A0A0D2MKJ0"/>
<dbReference type="Proteomes" id="UP000054270">
    <property type="component" value="Unassembled WGS sequence"/>
</dbReference>
<accession>A0A0D2MKJ0</accession>
<gene>
    <name evidence="2" type="ORF">HYPSUDRAFT_65708</name>
</gene>
<proteinExistence type="predicted"/>
<feature type="region of interest" description="Disordered" evidence="1">
    <location>
        <begin position="264"/>
        <end position="308"/>
    </location>
</feature>
<evidence type="ECO:0000313" key="2">
    <source>
        <dbReference type="EMBL" id="KJA24208.1"/>
    </source>
</evidence>
<evidence type="ECO:0000313" key="3">
    <source>
        <dbReference type="Proteomes" id="UP000054270"/>
    </source>
</evidence>
<feature type="compositionally biased region" description="Basic and acidic residues" evidence="1">
    <location>
        <begin position="199"/>
        <end position="218"/>
    </location>
</feature>